<protein>
    <recommendedName>
        <fullName evidence="4">Transmembrane protein</fullName>
    </recommendedName>
</protein>
<reference evidence="2 3" key="1">
    <citation type="submission" date="2008-03" db="EMBL/GenBank/DDBJ databases">
        <title>Sequencing of the draft genome and assembly of Burkholderia graminis C4D1M.</title>
        <authorList>
            <consortium name="US DOE Joint Genome Institute (JGI-PGF)"/>
            <person name="Copeland A."/>
            <person name="Lucas S."/>
            <person name="Lapidus A."/>
            <person name="Glavina del Rio T."/>
            <person name="Dalin E."/>
            <person name="Tice H."/>
            <person name="Bruce D."/>
            <person name="Goodwin L."/>
            <person name="Pitluck S."/>
            <person name="Larimer F."/>
            <person name="Land M.L."/>
            <person name="Hauser L."/>
            <person name="Tiedje J."/>
            <person name="Richardson P."/>
        </authorList>
    </citation>
    <scope>NUCLEOTIDE SEQUENCE [LARGE SCALE GENOMIC DNA]</scope>
    <source>
        <strain evidence="3">ATCC 700544 / DSM 17151 / LMG 18924 / NCIMB 13744 / C4D1M</strain>
    </source>
</reference>
<comment type="caution">
    <text evidence="2">The sequence shown here is derived from an EMBL/GenBank/DDBJ whole genome shotgun (WGS) entry which is preliminary data.</text>
</comment>
<dbReference type="RefSeq" id="WP_006048200.1">
    <property type="nucleotide sequence ID" value="NZ_ABLD01000003.1"/>
</dbReference>
<dbReference type="EMBL" id="ABLD01000003">
    <property type="protein sequence ID" value="EDT12035.1"/>
    <property type="molecule type" value="Genomic_DNA"/>
</dbReference>
<feature type="transmembrane region" description="Helical" evidence="1">
    <location>
        <begin position="123"/>
        <end position="142"/>
    </location>
</feature>
<name>B1FWM5_PARG4</name>
<evidence type="ECO:0008006" key="4">
    <source>
        <dbReference type="Google" id="ProtNLM"/>
    </source>
</evidence>
<keyword evidence="1" id="KW-0472">Membrane</keyword>
<gene>
    <name evidence="2" type="ORF">BgramDRAFT_1641</name>
</gene>
<keyword evidence="3" id="KW-1185">Reference proteome</keyword>
<keyword evidence="1" id="KW-1133">Transmembrane helix</keyword>
<sequence>MRRWIIKAVDAIDMQGGYPASLIVCVLLFGLAGIIDQSGGSFAKFLAPGSFIYRFNAGFFLAAYGMGGRSVVRFVWLRFRDGRRFFEPTKNCVDRLMQVLMAIGFVYLVVFGVLTWFVGWNGARTGTAFGVGVFAGITMYGWSIGRYLDKNVLNCSDDSGLVPMQDFPASVATPADTAK</sequence>
<feature type="transmembrane region" description="Helical" evidence="1">
    <location>
        <begin position="55"/>
        <end position="76"/>
    </location>
</feature>
<keyword evidence="1" id="KW-0812">Transmembrane</keyword>
<dbReference type="Proteomes" id="UP000005045">
    <property type="component" value="Unassembled WGS sequence"/>
</dbReference>
<proteinExistence type="predicted"/>
<organism evidence="2 3">
    <name type="scientific">Paraburkholderia graminis (strain ATCC 700544 / DSM 17151 / LMG 18924 / NCIMB 13744 / C4D1M)</name>
    <dbReference type="NCBI Taxonomy" id="396598"/>
    <lineage>
        <taxon>Bacteria</taxon>
        <taxon>Pseudomonadati</taxon>
        <taxon>Pseudomonadota</taxon>
        <taxon>Betaproteobacteria</taxon>
        <taxon>Burkholderiales</taxon>
        <taxon>Burkholderiaceae</taxon>
        <taxon>Paraburkholderia</taxon>
    </lineage>
</organism>
<evidence type="ECO:0000313" key="3">
    <source>
        <dbReference type="Proteomes" id="UP000005045"/>
    </source>
</evidence>
<dbReference type="OrthoDB" id="10005184at2"/>
<evidence type="ECO:0000256" key="1">
    <source>
        <dbReference type="SAM" id="Phobius"/>
    </source>
</evidence>
<feature type="transmembrane region" description="Helical" evidence="1">
    <location>
        <begin position="16"/>
        <end position="35"/>
    </location>
</feature>
<accession>B1FWM5</accession>
<feature type="transmembrane region" description="Helical" evidence="1">
    <location>
        <begin position="96"/>
        <end position="117"/>
    </location>
</feature>
<dbReference type="AlphaFoldDB" id="B1FWM5"/>
<evidence type="ECO:0000313" key="2">
    <source>
        <dbReference type="EMBL" id="EDT12035.1"/>
    </source>
</evidence>